<evidence type="ECO:0000256" key="1">
    <source>
        <dbReference type="ARBA" id="ARBA00005417"/>
    </source>
</evidence>
<dbReference type="InterPro" id="IPR050153">
    <property type="entry name" value="Metal_Ion_Import_ABC"/>
</dbReference>
<evidence type="ECO:0000313" key="7">
    <source>
        <dbReference type="EMBL" id="VFJ60959.1"/>
    </source>
</evidence>
<dbReference type="GO" id="GO:0016887">
    <property type="term" value="F:ATP hydrolysis activity"/>
    <property type="evidence" value="ECO:0007669"/>
    <property type="project" value="InterPro"/>
</dbReference>
<dbReference type="PANTHER" id="PTHR42734">
    <property type="entry name" value="METAL TRANSPORT SYSTEM ATP-BINDING PROTEIN TM_0124-RELATED"/>
    <property type="match status" value="1"/>
</dbReference>
<feature type="domain" description="ABC transporter" evidence="5">
    <location>
        <begin position="1"/>
        <end position="201"/>
    </location>
</feature>
<sequence>MREIRKGVINLGSFQLHIPSLSLDSPCSYITGPNGVGKSTLLKVILGLVDLDAGEISKDAAVRYGYVPQHYRSALFPWLTARDNLLLYERSDSVIQDLLDTGFNPRDLDKRPPHLSGGQCQRIAVVREARAGFNQIVLDKPFSGIDVKTVPKLGALLARAIEGGARIVITSHTELPDELLSIPGFAKITVARVSDNSATVM</sequence>
<keyword evidence="2" id="KW-0813">Transport</keyword>
<gene>
    <name evidence="6" type="ORF">BECKFW1821A_GA0114235_104319</name>
    <name evidence="7" type="ORF">BECKFW1821B_GA0114236_106210</name>
</gene>
<dbReference type="GO" id="GO:0005524">
    <property type="term" value="F:ATP binding"/>
    <property type="evidence" value="ECO:0007669"/>
    <property type="project" value="UniProtKB-KW"/>
</dbReference>
<dbReference type="InterPro" id="IPR017871">
    <property type="entry name" value="ABC_transporter-like_CS"/>
</dbReference>
<dbReference type="AlphaFoldDB" id="A0A450SJJ5"/>
<dbReference type="PROSITE" id="PS00211">
    <property type="entry name" value="ABC_TRANSPORTER_1"/>
    <property type="match status" value="1"/>
</dbReference>
<dbReference type="Pfam" id="PF00005">
    <property type="entry name" value="ABC_tran"/>
    <property type="match status" value="1"/>
</dbReference>
<dbReference type="SUPFAM" id="SSF52540">
    <property type="entry name" value="P-loop containing nucleoside triphosphate hydrolases"/>
    <property type="match status" value="1"/>
</dbReference>
<keyword evidence="4 6" id="KW-0067">ATP-binding</keyword>
<keyword evidence="3" id="KW-0547">Nucleotide-binding</keyword>
<organism evidence="6">
    <name type="scientific">Candidatus Kentrum sp. FW</name>
    <dbReference type="NCBI Taxonomy" id="2126338"/>
    <lineage>
        <taxon>Bacteria</taxon>
        <taxon>Pseudomonadati</taxon>
        <taxon>Pseudomonadota</taxon>
        <taxon>Gammaproteobacteria</taxon>
        <taxon>Candidatus Kentrum</taxon>
    </lineage>
</organism>
<dbReference type="InterPro" id="IPR027417">
    <property type="entry name" value="P-loop_NTPase"/>
</dbReference>
<dbReference type="InterPro" id="IPR003593">
    <property type="entry name" value="AAA+_ATPase"/>
</dbReference>
<reference evidence="6" key="1">
    <citation type="submission" date="2019-02" db="EMBL/GenBank/DDBJ databases">
        <authorList>
            <person name="Gruber-Vodicka R. H."/>
            <person name="Seah K. B. B."/>
        </authorList>
    </citation>
    <scope>NUCLEOTIDE SEQUENCE</scope>
    <source>
        <strain evidence="7">BECK_BZ106</strain>
        <strain evidence="6">BECK_BZ15</strain>
    </source>
</reference>
<comment type="similarity">
    <text evidence="1">Belongs to the ABC transporter superfamily.</text>
</comment>
<evidence type="ECO:0000259" key="5">
    <source>
        <dbReference type="PROSITE" id="PS50893"/>
    </source>
</evidence>
<dbReference type="SMART" id="SM00382">
    <property type="entry name" value="AAA"/>
    <property type="match status" value="1"/>
</dbReference>
<dbReference type="EMBL" id="CAADFD010000062">
    <property type="protein sequence ID" value="VFJ60959.1"/>
    <property type="molecule type" value="Genomic_DNA"/>
</dbReference>
<name>A0A450SJJ5_9GAMM</name>
<dbReference type="PANTHER" id="PTHR42734:SF17">
    <property type="entry name" value="METAL TRANSPORT SYSTEM ATP-BINDING PROTEIN TM_0124-RELATED"/>
    <property type="match status" value="1"/>
</dbReference>
<evidence type="ECO:0000313" key="6">
    <source>
        <dbReference type="EMBL" id="VFJ53602.1"/>
    </source>
</evidence>
<dbReference type="InterPro" id="IPR003439">
    <property type="entry name" value="ABC_transporter-like_ATP-bd"/>
</dbReference>
<protein>
    <submittedName>
        <fullName evidence="6">NitT/TauT family transport system ATP-binding protein</fullName>
    </submittedName>
</protein>
<evidence type="ECO:0000256" key="3">
    <source>
        <dbReference type="ARBA" id="ARBA00022741"/>
    </source>
</evidence>
<dbReference type="EMBL" id="CAADEW010000043">
    <property type="protein sequence ID" value="VFJ53602.1"/>
    <property type="molecule type" value="Genomic_DNA"/>
</dbReference>
<dbReference type="Gene3D" id="3.40.50.300">
    <property type="entry name" value="P-loop containing nucleotide triphosphate hydrolases"/>
    <property type="match status" value="1"/>
</dbReference>
<dbReference type="PROSITE" id="PS50893">
    <property type="entry name" value="ABC_TRANSPORTER_2"/>
    <property type="match status" value="1"/>
</dbReference>
<evidence type="ECO:0000256" key="4">
    <source>
        <dbReference type="ARBA" id="ARBA00022840"/>
    </source>
</evidence>
<evidence type="ECO:0000256" key="2">
    <source>
        <dbReference type="ARBA" id="ARBA00022448"/>
    </source>
</evidence>
<proteinExistence type="inferred from homology"/>
<accession>A0A450SJJ5</accession>